<dbReference type="PANTHER" id="PTHR11627">
    <property type="entry name" value="FRUCTOSE-BISPHOSPHATE ALDOLASE"/>
    <property type="match status" value="1"/>
</dbReference>
<evidence type="ECO:0000256" key="2">
    <source>
        <dbReference type="ARBA" id="ARBA00004229"/>
    </source>
</evidence>
<gene>
    <name evidence="12" type="ORF">F511_20457</name>
</gene>
<protein>
    <recommendedName>
        <fullName evidence="5 11">Fructose-bisphosphate aldolase</fullName>
        <ecNumber evidence="5 11">4.1.2.13</ecNumber>
    </recommendedName>
</protein>
<keyword evidence="13" id="KW-1185">Reference proteome</keyword>
<dbReference type="GO" id="GO:0006096">
    <property type="term" value="P:glycolytic process"/>
    <property type="evidence" value="ECO:0007669"/>
    <property type="project" value="UniProtKB-UniPathway"/>
</dbReference>
<dbReference type="PROSITE" id="PS00158">
    <property type="entry name" value="ALDOLASE_CLASS_I"/>
    <property type="match status" value="1"/>
</dbReference>
<reference evidence="12 13" key="1">
    <citation type="journal article" date="2015" name="Proc. Natl. Acad. Sci. U.S.A.">
        <title>The resurrection genome of Boea hygrometrica: A blueprint for survival of dehydration.</title>
        <authorList>
            <person name="Xiao L."/>
            <person name="Yang G."/>
            <person name="Zhang L."/>
            <person name="Yang X."/>
            <person name="Zhao S."/>
            <person name="Ji Z."/>
            <person name="Zhou Q."/>
            <person name="Hu M."/>
            <person name="Wang Y."/>
            <person name="Chen M."/>
            <person name="Xu Y."/>
            <person name="Jin H."/>
            <person name="Xiao X."/>
            <person name="Hu G."/>
            <person name="Bao F."/>
            <person name="Hu Y."/>
            <person name="Wan P."/>
            <person name="Li L."/>
            <person name="Deng X."/>
            <person name="Kuang T."/>
            <person name="Xiang C."/>
            <person name="Zhu J.K."/>
            <person name="Oliver M.J."/>
            <person name="He Y."/>
        </authorList>
    </citation>
    <scope>NUCLEOTIDE SEQUENCE [LARGE SCALE GENOMIC DNA]</scope>
    <source>
        <strain evidence="13">cv. XS01</strain>
    </source>
</reference>
<dbReference type="InterPro" id="IPR013785">
    <property type="entry name" value="Aldolase_TIM"/>
</dbReference>
<evidence type="ECO:0000313" key="12">
    <source>
        <dbReference type="EMBL" id="KZV57528.1"/>
    </source>
</evidence>
<keyword evidence="7" id="KW-0934">Plastid</keyword>
<evidence type="ECO:0000256" key="4">
    <source>
        <dbReference type="ARBA" id="ARBA00010387"/>
    </source>
</evidence>
<dbReference type="Pfam" id="PF00274">
    <property type="entry name" value="Glycolytic"/>
    <property type="match status" value="1"/>
</dbReference>
<evidence type="ECO:0000256" key="6">
    <source>
        <dbReference type="ARBA" id="ARBA00022528"/>
    </source>
</evidence>
<keyword evidence="9 11" id="KW-0456">Lyase</keyword>
<evidence type="ECO:0000256" key="11">
    <source>
        <dbReference type="RuleBase" id="RU003994"/>
    </source>
</evidence>
<dbReference type="Proteomes" id="UP000250235">
    <property type="component" value="Unassembled WGS sequence"/>
</dbReference>
<dbReference type="InterPro" id="IPR029768">
    <property type="entry name" value="Aldolase_I_AS"/>
</dbReference>
<comment type="pathway">
    <text evidence="3">Carbohydrate degradation; glycolysis; D-glyceraldehyde 3-phosphate and glycerone phosphate from D-glucose: step 4/4.</text>
</comment>
<sequence length="398" mass="42718">MASASFLKSSPILDKSEFVKGQPLVRQSSSPAFLLGHPRAAASSPLNIRASAYADELVKTAKTVASPGRGILAMDESNATCGKRLASIGLENTEANRQAYRTLLVSAPDLGQYISGAILFEETLYQSTVDGKKIVDVLVEQNIVPGIKVDKGLVPLAGSNDESWCQGLDGLASRTAAYYQQGARFAKWRTVVSIPNGPSALAVKEAAWGLARYAAISQESGLVPIVEPEILLDGEHGIDRTFEVALKVWAEVFFYLAENNVLFEGILLKPSMVTPGAESKDKATPEQVADYTLKLLRRRIPPSVPGIMASGQSEVEATLNLNAMNQAPNPWHVSFSFARALQNTCLKTWGGLPENVKAAQAALLVRAKANSLAQLGKYSGEGETEEAKQGMFVKGYSY</sequence>
<comment type="similarity">
    <text evidence="4 11">Belongs to the class I fructose-bisphosphate aldolase family.</text>
</comment>
<proteinExistence type="inferred from homology"/>
<dbReference type="SUPFAM" id="SSF51569">
    <property type="entry name" value="Aldolase"/>
    <property type="match status" value="1"/>
</dbReference>
<comment type="subcellular location">
    <subcellularLocation>
        <location evidence="2">Plastid</location>
        <location evidence="2">Chloroplast</location>
    </subcellularLocation>
</comment>
<dbReference type="CDD" id="cd00948">
    <property type="entry name" value="FBP_aldolase_I_a"/>
    <property type="match status" value="1"/>
</dbReference>
<dbReference type="OrthoDB" id="36455at2759"/>
<dbReference type="EC" id="4.1.2.13" evidence="5 11"/>
<evidence type="ECO:0000256" key="3">
    <source>
        <dbReference type="ARBA" id="ARBA00004714"/>
    </source>
</evidence>
<dbReference type="AlphaFoldDB" id="A0A2Z7DIY5"/>
<dbReference type="GO" id="GO:0009507">
    <property type="term" value="C:chloroplast"/>
    <property type="evidence" value="ECO:0007669"/>
    <property type="project" value="UniProtKB-SubCell"/>
</dbReference>
<name>A0A2Z7DIY5_9LAMI</name>
<comment type="catalytic activity">
    <reaction evidence="1 11">
        <text>beta-D-fructose 1,6-bisphosphate = D-glyceraldehyde 3-phosphate + dihydroxyacetone phosphate</text>
        <dbReference type="Rhea" id="RHEA:14729"/>
        <dbReference type="ChEBI" id="CHEBI:32966"/>
        <dbReference type="ChEBI" id="CHEBI:57642"/>
        <dbReference type="ChEBI" id="CHEBI:59776"/>
        <dbReference type="EC" id="4.1.2.13"/>
    </reaction>
</comment>
<evidence type="ECO:0000256" key="10">
    <source>
        <dbReference type="ARBA" id="ARBA00023270"/>
    </source>
</evidence>
<evidence type="ECO:0000256" key="5">
    <source>
        <dbReference type="ARBA" id="ARBA00013068"/>
    </source>
</evidence>
<dbReference type="FunFam" id="3.20.20.70:FF:000052">
    <property type="entry name" value="Fructose-bisphosphate aldolase"/>
    <property type="match status" value="1"/>
</dbReference>
<keyword evidence="10" id="KW-0704">Schiff base</keyword>
<evidence type="ECO:0000313" key="13">
    <source>
        <dbReference type="Proteomes" id="UP000250235"/>
    </source>
</evidence>
<organism evidence="12 13">
    <name type="scientific">Dorcoceras hygrometricum</name>
    <dbReference type="NCBI Taxonomy" id="472368"/>
    <lineage>
        <taxon>Eukaryota</taxon>
        <taxon>Viridiplantae</taxon>
        <taxon>Streptophyta</taxon>
        <taxon>Embryophyta</taxon>
        <taxon>Tracheophyta</taxon>
        <taxon>Spermatophyta</taxon>
        <taxon>Magnoliopsida</taxon>
        <taxon>eudicotyledons</taxon>
        <taxon>Gunneridae</taxon>
        <taxon>Pentapetalae</taxon>
        <taxon>asterids</taxon>
        <taxon>lamiids</taxon>
        <taxon>Lamiales</taxon>
        <taxon>Gesneriaceae</taxon>
        <taxon>Didymocarpoideae</taxon>
        <taxon>Trichosporeae</taxon>
        <taxon>Loxocarpinae</taxon>
        <taxon>Dorcoceras</taxon>
    </lineage>
</organism>
<keyword evidence="6" id="KW-0150">Chloroplast</keyword>
<dbReference type="GO" id="GO:0004332">
    <property type="term" value="F:fructose-bisphosphate aldolase activity"/>
    <property type="evidence" value="ECO:0007669"/>
    <property type="project" value="UniProtKB-EC"/>
</dbReference>
<dbReference type="EMBL" id="KQ987270">
    <property type="protein sequence ID" value="KZV57528.1"/>
    <property type="molecule type" value="Genomic_DNA"/>
</dbReference>
<dbReference type="Gene3D" id="3.20.20.70">
    <property type="entry name" value="Aldolase class I"/>
    <property type="match status" value="1"/>
</dbReference>
<evidence type="ECO:0000256" key="8">
    <source>
        <dbReference type="ARBA" id="ARBA00023152"/>
    </source>
</evidence>
<evidence type="ECO:0000256" key="1">
    <source>
        <dbReference type="ARBA" id="ARBA00000441"/>
    </source>
</evidence>
<dbReference type="InterPro" id="IPR000741">
    <property type="entry name" value="FBA_I"/>
</dbReference>
<evidence type="ECO:0000256" key="7">
    <source>
        <dbReference type="ARBA" id="ARBA00022640"/>
    </source>
</evidence>
<keyword evidence="8 11" id="KW-0324">Glycolysis</keyword>
<dbReference type="UniPathway" id="UPA00109">
    <property type="reaction ID" value="UER00183"/>
</dbReference>
<dbReference type="NCBIfam" id="NF033379">
    <property type="entry name" value="FrucBisAld_I"/>
    <property type="match status" value="1"/>
</dbReference>
<evidence type="ECO:0000256" key="9">
    <source>
        <dbReference type="ARBA" id="ARBA00023239"/>
    </source>
</evidence>
<accession>A0A2Z7DIY5</accession>